<evidence type="ECO:0000313" key="2">
    <source>
        <dbReference type="Proteomes" id="UP001320122"/>
    </source>
</evidence>
<keyword evidence="2" id="KW-1185">Reference proteome</keyword>
<reference evidence="1 2" key="1">
    <citation type="journal article" date="2021" name="Front. Microbiol.">
        <title>Aerobic Denitrification and Heterotrophic Sulfur Oxidation in the Genus Halomonas Revealed by Six Novel Species Characterizations and Genome-Based Analysis.</title>
        <authorList>
            <person name="Wang L."/>
            <person name="Shao Z."/>
        </authorList>
    </citation>
    <scope>NUCLEOTIDE SEQUENCE [LARGE SCALE GENOMIC DNA]</scope>
    <source>
        <strain evidence="1 2">MCCC 1A11036</strain>
    </source>
</reference>
<comment type="caution">
    <text evidence="1">The sequence shown here is derived from an EMBL/GenBank/DDBJ whole genome shotgun (WGS) entry which is preliminary data.</text>
</comment>
<dbReference type="InterPro" id="IPR015079">
    <property type="entry name" value="DUF1889"/>
</dbReference>
<dbReference type="RefSeq" id="WP_234273279.1">
    <property type="nucleotide sequence ID" value="NZ_JABFTT010000005.1"/>
</dbReference>
<dbReference type="Proteomes" id="UP001320122">
    <property type="component" value="Unassembled WGS sequence"/>
</dbReference>
<proteinExistence type="predicted"/>
<organism evidence="1 2">
    <name type="scientific">Billgrantia zhangzhouensis</name>
    <dbReference type="NCBI Taxonomy" id="2733481"/>
    <lineage>
        <taxon>Bacteria</taxon>
        <taxon>Pseudomonadati</taxon>
        <taxon>Pseudomonadota</taxon>
        <taxon>Gammaproteobacteria</taxon>
        <taxon>Oceanospirillales</taxon>
        <taxon>Halomonadaceae</taxon>
        <taxon>Billgrantia</taxon>
    </lineage>
</organism>
<dbReference type="Pfam" id="PF08986">
    <property type="entry name" value="DUF1889"/>
    <property type="match status" value="1"/>
</dbReference>
<dbReference type="SUPFAM" id="SSF140670">
    <property type="entry name" value="YoaC-like"/>
    <property type="match status" value="1"/>
</dbReference>
<dbReference type="InterPro" id="IPR037210">
    <property type="entry name" value="YoaC-like_sf"/>
</dbReference>
<dbReference type="EMBL" id="JABFTT010000005">
    <property type="protein sequence ID" value="MCE8019900.1"/>
    <property type="molecule type" value="Genomic_DNA"/>
</dbReference>
<dbReference type="Gene3D" id="1.20.1290.30">
    <property type="match status" value="1"/>
</dbReference>
<sequence length="105" mass="11527">MSELVKRSIKALSSIVNIATGITHPLDEARAKELFKALRADGEQLTYDAIEELALANKWPERHAKFLAELAERIGNGGRVAIKHPRDWGEPTVARLKAEIASGKA</sequence>
<evidence type="ECO:0000313" key="1">
    <source>
        <dbReference type="EMBL" id="MCE8019900.1"/>
    </source>
</evidence>
<protein>
    <submittedName>
        <fullName evidence="1">Uncharacterized protein</fullName>
    </submittedName>
</protein>
<accession>A0ABS9ADU8</accession>
<name>A0ABS9ADU8_9GAMM</name>
<gene>
    <name evidence="1" type="ORF">HOP51_07195</name>
</gene>